<evidence type="ECO:0000256" key="1">
    <source>
        <dbReference type="SAM" id="Phobius"/>
    </source>
</evidence>
<organism evidence="2 3">
    <name type="scientific">Psychromarinibacter sediminicola</name>
    <dbReference type="NCBI Taxonomy" id="3033385"/>
    <lineage>
        <taxon>Bacteria</taxon>
        <taxon>Pseudomonadati</taxon>
        <taxon>Pseudomonadota</taxon>
        <taxon>Alphaproteobacteria</taxon>
        <taxon>Rhodobacterales</taxon>
        <taxon>Paracoccaceae</taxon>
        <taxon>Psychromarinibacter</taxon>
    </lineage>
</organism>
<dbReference type="Proteomes" id="UP001220964">
    <property type="component" value="Unassembled WGS sequence"/>
</dbReference>
<evidence type="ECO:0000313" key="2">
    <source>
        <dbReference type="EMBL" id="MDF0601389.1"/>
    </source>
</evidence>
<accession>A0AAE3T9W8</accession>
<feature type="transmembrane region" description="Helical" evidence="1">
    <location>
        <begin position="138"/>
        <end position="160"/>
    </location>
</feature>
<feature type="transmembrane region" description="Helical" evidence="1">
    <location>
        <begin position="214"/>
        <end position="234"/>
    </location>
</feature>
<comment type="caution">
    <text evidence="2">The sequence shown here is derived from an EMBL/GenBank/DDBJ whole genome shotgun (WGS) entry which is preliminary data.</text>
</comment>
<keyword evidence="1" id="KW-1133">Transmembrane helix</keyword>
<feature type="transmembrane region" description="Helical" evidence="1">
    <location>
        <begin position="166"/>
        <end position="184"/>
    </location>
</feature>
<keyword evidence="1" id="KW-0812">Transmembrane</keyword>
<feature type="transmembrane region" description="Helical" evidence="1">
    <location>
        <begin position="84"/>
        <end position="100"/>
    </location>
</feature>
<name>A0AAE3T9W8_9RHOB</name>
<dbReference type="EMBL" id="JARGYC010000027">
    <property type="protein sequence ID" value="MDF0601389.1"/>
    <property type="molecule type" value="Genomic_DNA"/>
</dbReference>
<feature type="transmembrane region" description="Helical" evidence="1">
    <location>
        <begin position="106"/>
        <end position="126"/>
    </location>
</feature>
<reference evidence="2" key="1">
    <citation type="submission" date="2023-03" db="EMBL/GenBank/DDBJ databases">
        <title>Multiphase analysis and comparison of six strains from genera Psychromarinibacter, Lutimaribacter, and Maritimibacter, including a novel species: Psychromarinibacter sediminicola sp. nov.</title>
        <authorList>
            <person name="Wang Y.-H."/>
            <person name="Ye M.-Q."/>
            <person name="Du Z.-J."/>
        </authorList>
    </citation>
    <scope>NUCLEOTIDE SEQUENCE</scope>
    <source>
        <strain evidence="2">C21-152</strain>
    </source>
</reference>
<evidence type="ECO:0000313" key="3">
    <source>
        <dbReference type="Proteomes" id="UP001220964"/>
    </source>
</evidence>
<gene>
    <name evidence="2" type="ORF">P1J78_11655</name>
</gene>
<dbReference type="RefSeq" id="WP_275567530.1">
    <property type="nucleotide sequence ID" value="NZ_JARGYC010000027.1"/>
</dbReference>
<keyword evidence="1" id="KW-0472">Membrane</keyword>
<protein>
    <submittedName>
        <fullName evidence="2">Tryptophan-rich sensory protein</fullName>
    </submittedName>
</protein>
<keyword evidence="3" id="KW-1185">Reference proteome</keyword>
<feature type="transmembrane region" description="Helical" evidence="1">
    <location>
        <begin position="50"/>
        <end position="72"/>
    </location>
</feature>
<proteinExistence type="predicted"/>
<sequence>MSDTARMKSVLVVTGAIAFVMSPIVSNSFGGFEPGQFPVPQDDPPVQPAGYAFSIWTLIYGWLLVHAGFGLVKRADAEDWDRTRIPLTISLVLGAAWIPIALRSPLMATVLIWGMLATALWALFVAPRRDTWWARVPLALYAGWLTAAAWVSVALIGAGWGIGPGALAWAWIALIAALLSAAGVLTRLGRAPDYGLPLAWGLVGITVANLSANLLLALAAALGAALILALSLLAPRPNR</sequence>
<dbReference type="AlphaFoldDB" id="A0AAE3T9W8"/>